<dbReference type="PROSITE" id="PS51208">
    <property type="entry name" value="AUTOTRANSPORTER"/>
    <property type="match status" value="1"/>
</dbReference>
<evidence type="ECO:0000313" key="5">
    <source>
        <dbReference type="Proteomes" id="UP000834503"/>
    </source>
</evidence>
<organism evidence="3 5">
    <name type="scientific">Citrobacter werkmanii</name>
    <dbReference type="NCBI Taxonomy" id="67827"/>
    <lineage>
        <taxon>Bacteria</taxon>
        <taxon>Pseudomonadati</taxon>
        <taxon>Pseudomonadota</taxon>
        <taxon>Gammaproteobacteria</taxon>
        <taxon>Enterobacterales</taxon>
        <taxon>Enterobacteriaceae</taxon>
        <taxon>Citrobacter</taxon>
        <taxon>Citrobacter freundii complex</taxon>
    </lineage>
</organism>
<dbReference type="EMBL" id="CAIIUA010000001">
    <property type="protein sequence ID" value="CAC9171634.1"/>
    <property type="molecule type" value="Genomic_DNA"/>
</dbReference>
<evidence type="ECO:0000313" key="6">
    <source>
        <dbReference type="Proteomes" id="UP000837205"/>
    </source>
</evidence>
<dbReference type="InterPro" id="IPR005546">
    <property type="entry name" value="Autotransporte_beta"/>
</dbReference>
<dbReference type="Pfam" id="PF13018">
    <property type="entry name" value="ESPR"/>
    <property type="match status" value="1"/>
</dbReference>
<dbReference type="InterPro" id="IPR043990">
    <property type="entry name" value="AC_1"/>
</dbReference>
<dbReference type="InterPro" id="IPR030930">
    <property type="entry name" value="AIDA"/>
</dbReference>
<dbReference type="InterPro" id="IPR012332">
    <property type="entry name" value="Autotransporter_pectin_lyase_C"/>
</dbReference>
<dbReference type="SMART" id="SM00869">
    <property type="entry name" value="Autotransporter"/>
    <property type="match status" value="1"/>
</dbReference>
<feature type="compositionally biased region" description="Low complexity" evidence="1">
    <location>
        <begin position="307"/>
        <end position="320"/>
    </location>
</feature>
<evidence type="ECO:0000256" key="1">
    <source>
        <dbReference type="SAM" id="MobiDB-lite"/>
    </source>
</evidence>
<dbReference type="Gene3D" id="2.40.128.130">
    <property type="entry name" value="Autotransporter beta-domain"/>
    <property type="match status" value="1"/>
</dbReference>
<name>A0A9N8CXX5_9ENTR</name>
<feature type="domain" description="Autotransporter" evidence="2">
    <location>
        <begin position="854"/>
        <end position="1156"/>
    </location>
</feature>
<dbReference type="SUPFAM" id="SSF103515">
    <property type="entry name" value="Autotransporter"/>
    <property type="match status" value="1"/>
</dbReference>
<evidence type="ECO:0000259" key="2">
    <source>
        <dbReference type="PROSITE" id="PS51208"/>
    </source>
</evidence>
<keyword evidence="6" id="KW-1185">Reference proteome</keyword>
<reference evidence="3" key="1">
    <citation type="submission" date="2020-05" db="EMBL/GenBank/DDBJ databases">
        <authorList>
            <person name="Delgado-Blas J."/>
        </authorList>
    </citation>
    <scope>NUCLEOTIDE SEQUENCE</scope>
    <source>
        <strain evidence="3">BB1459</strain>
        <strain evidence="4">BB1480</strain>
    </source>
</reference>
<dbReference type="SUPFAM" id="SSF51126">
    <property type="entry name" value="Pectin lyase-like"/>
    <property type="match status" value="1"/>
</dbReference>
<dbReference type="Proteomes" id="UP000837205">
    <property type="component" value="Unassembled WGS sequence"/>
</dbReference>
<proteinExistence type="predicted"/>
<dbReference type="RefSeq" id="WP_239176197.1">
    <property type="nucleotide sequence ID" value="NZ_CAHPQY010000020.1"/>
</dbReference>
<feature type="region of interest" description="Disordered" evidence="1">
    <location>
        <begin position="307"/>
        <end position="329"/>
    </location>
</feature>
<dbReference type="Pfam" id="PF03797">
    <property type="entry name" value="Autotransporter"/>
    <property type="match status" value="1"/>
</dbReference>
<protein>
    <submittedName>
        <fullName evidence="3">Fluffing protein</fullName>
    </submittedName>
</protein>
<dbReference type="NCBIfam" id="TIGR04415">
    <property type="entry name" value="O_hepto_targRPT"/>
    <property type="match status" value="8"/>
</dbReference>
<evidence type="ECO:0000313" key="3">
    <source>
        <dbReference type="EMBL" id="CAB5584174.1"/>
    </source>
</evidence>
<gene>
    <name evidence="3" type="primary">flu_2</name>
    <name evidence="4" type="synonym">flu_1</name>
    <name evidence="3" type="ORF">GHA_04174</name>
    <name evidence="4" type="ORF">TML_00683</name>
</gene>
<dbReference type="Pfam" id="PF16168">
    <property type="entry name" value="AIDA"/>
    <property type="match status" value="4"/>
</dbReference>
<dbReference type="AlphaFoldDB" id="A0A9N8CXX5"/>
<dbReference type="Pfam" id="PF18883">
    <property type="entry name" value="AC_1"/>
    <property type="match status" value="1"/>
</dbReference>
<dbReference type="Gene3D" id="2.160.20.20">
    <property type="match status" value="2"/>
</dbReference>
<dbReference type="InterPro" id="IPR024973">
    <property type="entry name" value="ESPR"/>
</dbReference>
<dbReference type="InterPro" id="IPR036709">
    <property type="entry name" value="Autotransporte_beta_dom_sf"/>
</dbReference>
<evidence type="ECO:0000313" key="4">
    <source>
        <dbReference type="EMBL" id="CAC9171634.1"/>
    </source>
</evidence>
<comment type="caution">
    <text evidence="3">The sequence shown here is derived from an EMBL/GenBank/DDBJ whole genome shotgun (WGS) entry which is preliminary data.</text>
</comment>
<dbReference type="CDD" id="cd01344">
    <property type="entry name" value="PL2_Passenger_AT"/>
    <property type="match status" value="1"/>
</dbReference>
<accession>A0A9N8CXX5</accession>
<sequence length="1156" mass="116832">MMKRNLNTSYRLVWNEVLGAFVVVSELAKAKGKRSTAVLALAVAGLVASPAALADDATDNISTIVAGDVASNTVISNHDTQLVFGTANNTVINTGQEYGDDDDANSGGQFVQTGGVANQTTINANGLQGVLTGGSATDTTVNSGAGQSVHGQATNTVLNSGAQWVHIGGSVFGTVINEGGYQLVKAGAQASGTVVNTGAQGGPDAENSDGMFVAGTATDTTINANGRQIIAAGGLATSTVIKADGDQSVHGSAINTLLEGGFQYVHEGASAEGTVISQNGWQVVKNGATATDTTILNGTGTEVANGNSASSQSVQAGGSALNTTIGDDSPSGELLTDLSYQMVDGGRAENTTINNGGVQSVFAGGTAIGSVVNRGGRLEVSIWQDEPVAGKTAVAGSANNVTVEADGILSVDAGTSATDVVIKQGGALWATTDSTVTGTNSLGDFFIDGTTHIATNVLLENGGRLDVLGNGIADTTTVNQGGILAVATGGKAQNIVMHDGGVLIADTGATVSGTNTTGAFGIDGATGKASNLRLDNGSQFTVLGNGSADNTTVGAGSTLNVAQGGTLTGTTTFGDGASLTGSATNSGQLHFSNGNAAISGSVSGDGQLLKEGNGTLTVSNGTLSQSQVTLNQGTLALNNAIINSDIIAQSGTQVRLTGNSVMNGAIDPTDVTLDSAASWNIQRGAAVKSVLDNLDNAGTISFAPAQANSPFVPETLTVTNLTGRSGTMNLSIRLDDPTFPTDMLVIDGGQATGKTWLNFTNTGDAGLGLATTGNGIKVVDAINGATTEAGAFALGRKLQAGAYNYTLSHGSADENWYLSSEAGYRAEVALYSSLFAQSMDYDRALAGTYSQRSSAVNDQGFWGRIQGGHTGHDGNGGIAQGDTPESSGSYGFIQLGGDLFKHDTGTLSLTSGLYGAAGQSSVDVKNDDRSAAGSVRDTVYSLGGYLTAVQDASGLWADVVAQGSRHSLKASSADNRFETDGTGWLASVETGLPFNISQGLVLEPQLQYVWQGLSLDNGHDNGGYVNFGDGSAQHVRAGLRFGSSSEMDFGQGTSTVAGLTDSMKHSTSEMPMNWWVRPSVIRTFSSDGDMSMGTATAGSYVSFTPSQDGTSLDLQAGIEARVRQNVTLGVQGGYTRSVSGNSAAGYNGQATLKVAF</sequence>
<dbReference type="EMBL" id="CAHPQX010000021">
    <property type="protein sequence ID" value="CAB5584174.1"/>
    <property type="molecule type" value="Genomic_DNA"/>
</dbReference>
<dbReference type="Proteomes" id="UP000834503">
    <property type="component" value="Unassembled WGS sequence"/>
</dbReference>
<dbReference type="InterPro" id="IPR011050">
    <property type="entry name" value="Pectin_lyase_fold/virulence"/>
</dbReference>